<feature type="transmembrane region" description="Helical" evidence="1">
    <location>
        <begin position="44"/>
        <end position="60"/>
    </location>
</feature>
<gene>
    <name evidence="2" type="ORF">GCM10007418_19590</name>
</gene>
<accession>A0ABQ1PP36</accession>
<evidence type="ECO:0000313" key="3">
    <source>
        <dbReference type="Proteomes" id="UP000638188"/>
    </source>
</evidence>
<keyword evidence="1" id="KW-1133">Transmembrane helix</keyword>
<evidence type="ECO:0000313" key="2">
    <source>
        <dbReference type="EMBL" id="GGD00400.1"/>
    </source>
</evidence>
<organism evidence="2 3">
    <name type="scientific">Halopseudomonas salina</name>
    <dbReference type="NCBI Taxonomy" id="1323744"/>
    <lineage>
        <taxon>Bacteria</taxon>
        <taxon>Pseudomonadati</taxon>
        <taxon>Pseudomonadota</taxon>
        <taxon>Gammaproteobacteria</taxon>
        <taxon>Pseudomonadales</taxon>
        <taxon>Pseudomonadaceae</taxon>
        <taxon>Halopseudomonas</taxon>
    </lineage>
</organism>
<keyword evidence="1" id="KW-0472">Membrane</keyword>
<dbReference type="PANTHER" id="PTHR38602:SF1">
    <property type="entry name" value="INNER MEMBRANE PROTEIN"/>
    <property type="match status" value="1"/>
</dbReference>
<keyword evidence="3" id="KW-1185">Reference proteome</keyword>
<evidence type="ECO:0000256" key="1">
    <source>
        <dbReference type="SAM" id="Phobius"/>
    </source>
</evidence>
<name>A0ABQ1PP36_9GAMM</name>
<dbReference type="Proteomes" id="UP000638188">
    <property type="component" value="Unassembled WGS sequence"/>
</dbReference>
<dbReference type="InterPro" id="IPR019201">
    <property type="entry name" value="DUF2065"/>
</dbReference>
<keyword evidence="1" id="KW-0812">Transmembrane</keyword>
<reference evidence="3" key="1">
    <citation type="journal article" date="2019" name="Int. J. Syst. Evol. Microbiol.">
        <title>The Global Catalogue of Microorganisms (GCM) 10K type strain sequencing project: providing services to taxonomists for standard genome sequencing and annotation.</title>
        <authorList>
            <consortium name="The Broad Institute Genomics Platform"/>
            <consortium name="The Broad Institute Genome Sequencing Center for Infectious Disease"/>
            <person name="Wu L."/>
            <person name="Ma J."/>
        </authorList>
    </citation>
    <scope>NUCLEOTIDE SEQUENCE [LARGE SCALE GENOMIC DNA]</scope>
    <source>
        <strain evidence="3">CGMCC 1.12482</strain>
    </source>
</reference>
<dbReference type="Pfam" id="PF09838">
    <property type="entry name" value="DUF2065"/>
    <property type="match status" value="1"/>
</dbReference>
<sequence length="61" mass="6857">MWQSLATAMCLVLVIEGLMPFLAPGRWKRMLTGITQISDSQLRIIGLCSMVIGTLFLYLVR</sequence>
<evidence type="ECO:0008006" key="4">
    <source>
        <dbReference type="Google" id="ProtNLM"/>
    </source>
</evidence>
<dbReference type="EMBL" id="BMFF01000003">
    <property type="protein sequence ID" value="GGD00400.1"/>
    <property type="molecule type" value="Genomic_DNA"/>
</dbReference>
<dbReference type="PANTHER" id="PTHR38602">
    <property type="entry name" value="INNER MEMBRANE PROTEIN-RELATED"/>
    <property type="match status" value="1"/>
</dbReference>
<protein>
    <recommendedName>
        <fullName evidence="4">DUF2065 domain-containing protein</fullName>
    </recommendedName>
</protein>
<proteinExistence type="predicted"/>
<comment type="caution">
    <text evidence="2">The sequence shown here is derived from an EMBL/GenBank/DDBJ whole genome shotgun (WGS) entry which is preliminary data.</text>
</comment>
<feature type="transmembrane region" description="Helical" evidence="1">
    <location>
        <begin position="6"/>
        <end position="23"/>
    </location>
</feature>